<dbReference type="SUPFAM" id="SSF52058">
    <property type="entry name" value="L domain-like"/>
    <property type="match status" value="1"/>
</dbReference>
<organism evidence="3 4">
    <name type="scientific">Adineta ricciae</name>
    <name type="common">Rotifer</name>
    <dbReference type="NCBI Taxonomy" id="249248"/>
    <lineage>
        <taxon>Eukaryota</taxon>
        <taxon>Metazoa</taxon>
        <taxon>Spiralia</taxon>
        <taxon>Gnathifera</taxon>
        <taxon>Rotifera</taxon>
        <taxon>Eurotatoria</taxon>
        <taxon>Bdelloidea</taxon>
        <taxon>Adinetida</taxon>
        <taxon>Adinetidae</taxon>
        <taxon>Adineta</taxon>
    </lineage>
</organism>
<dbReference type="EMBL" id="CAJNOR010005776">
    <property type="protein sequence ID" value="CAF1575855.1"/>
    <property type="molecule type" value="Genomic_DNA"/>
</dbReference>
<comment type="caution">
    <text evidence="3">The sequence shown here is derived from an EMBL/GenBank/DDBJ whole genome shotgun (WGS) entry which is preliminary data.</text>
</comment>
<evidence type="ECO:0000256" key="1">
    <source>
        <dbReference type="SAM" id="Phobius"/>
    </source>
</evidence>
<reference evidence="3" key="1">
    <citation type="submission" date="2021-02" db="EMBL/GenBank/DDBJ databases">
        <authorList>
            <person name="Nowell W R."/>
        </authorList>
    </citation>
    <scope>NUCLEOTIDE SEQUENCE</scope>
</reference>
<feature type="transmembrane region" description="Helical" evidence="1">
    <location>
        <begin position="542"/>
        <end position="561"/>
    </location>
</feature>
<feature type="transmembrane region" description="Helical" evidence="1">
    <location>
        <begin position="501"/>
        <end position="522"/>
    </location>
</feature>
<keyword evidence="1" id="KW-0812">Transmembrane</keyword>
<keyword evidence="1" id="KW-1133">Transmembrane helix</keyword>
<feature type="transmembrane region" description="Helical" evidence="1">
    <location>
        <begin position="607"/>
        <end position="628"/>
    </location>
</feature>
<sequence>MSEKKRFKRELTVFENLPNEIIIDVFDYLNGVDTVYGFDRLNYRFQCLLNDFVKNFDFQSVSKAKLEAVIALHDMHRWRSLCLSNESNTCGQIQFFCESYPLVEHVSQLQSLTIIDMSKNYQERFFRQMRSFDNLVSLSVGNICGVLVQSIRLPSLKQLNLTSCGHTQWITNFHSLEKFRYKIISKCHRTMGLIFPTTLVHLKVTYNTVDEENILLRALSQLSQLRLLSVCNTNQLSRLPDGVVWEKLIVSSLPLLHTFQFYFPYEQGGYLVNGDLNQTIASFSTPFYLVEKRWFIQCDRDLSHQCRGAIYSLPFAFSTFYINSLTLDTSISTLPLDNGTKTRNHFYSKINTLVLNENCEVPYNGLMPSNIVHLTLNSTLSSNWFYFLPVLRDLHVTHNSSMTKTEFGRLLEYALNLRSLTIASNKLKELTDNYTDEAICNRLSDQIISLTLDDPNSNLYTVSYMAKSNLPLSNIFNMEQQQQRTGCQWLHRLINSRSYRISICLFVVILNIVDICVDWWFFVYNGTIKRGLVFGPPRQNTLWAIRIFCIIATCTSILEIIQIIRDTCQNRPTSLFGQITNGLTLWFEDVPLLTLNLLIVICRDGEVTYISLTKAIIGIIASLIRFFSVLLNKWLIRHDYQRKDNLSKFFNTISTIGVVFVFILSTAIHIIASLPIDSFGHVYLEKPSDFTQFKFAHQKYFHNVGVFLRSPKFYEKYIYLTDMDKIIEKSPQIFLYTINHQEDVFCVKRTNRTCFQQLNDSDVQIFDRQLKTKSIDYSIAFQFQQPDSYYILGDIHYNVIRCDDKTRDVYSDKFELHYFRFKDNINQTKTPLVNSQDQTYRYYDIHHDFESIEYLWRTGLSRCSSTSSYSPHRSQQITVNDCT</sequence>
<feature type="domain" description="F-box" evidence="2">
    <location>
        <begin position="11"/>
        <end position="61"/>
    </location>
</feature>
<gene>
    <name evidence="3" type="ORF">XAT740_LOCUS44946</name>
</gene>
<evidence type="ECO:0000313" key="3">
    <source>
        <dbReference type="EMBL" id="CAF1575855.1"/>
    </source>
</evidence>
<feature type="transmembrane region" description="Helical" evidence="1">
    <location>
        <begin position="649"/>
        <end position="672"/>
    </location>
</feature>
<dbReference type="PROSITE" id="PS50181">
    <property type="entry name" value="FBOX"/>
    <property type="match status" value="1"/>
</dbReference>
<proteinExistence type="predicted"/>
<dbReference type="InterPro" id="IPR001810">
    <property type="entry name" value="F-box_dom"/>
</dbReference>
<dbReference type="Proteomes" id="UP000663828">
    <property type="component" value="Unassembled WGS sequence"/>
</dbReference>
<protein>
    <recommendedName>
        <fullName evidence="2">F-box domain-containing protein</fullName>
    </recommendedName>
</protein>
<evidence type="ECO:0000313" key="4">
    <source>
        <dbReference type="Proteomes" id="UP000663828"/>
    </source>
</evidence>
<accession>A0A815YZG0</accession>
<keyword evidence="4" id="KW-1185">Reference proteome</keyword>
<name>A0A815YZG0_ADIRI</name>
<dbReference type="Gene3D" id="3.80.10.10">
    <property type="entry name" value="Ribonuclease Inhibitor"/>
    <property type="match status" value="1"/>
</dbReference>
<dbReference type="AlphaFoldDB" id="A0A815YZG0"/>
<keyword evidence="1" id="KW-0472">Membrane</keyword>
<dbReference type="InterPro" id="IPR032675">
    <property type="entry name" value="LRR_dom_sf"/>
</dbReference>
<evidence type="ECO:0000259" key="2">
    <source>
        <dbReference type="PROSITE" id="PS50181"/>
    </source>
</evidence>